<dbReference type="PANTHER" id="PTHR20883">
    <property type="entry name" value="PHYTANOYL-COA DIOXYGENASE DOMAIN CONTAINING 1"/>
    <property type="match status" value="1"/>
</dbReference>
<dbReference type="GO" id="GO:0016491">
    <property type="term" value="F:oxidoreductase activity"/>
    <property type="evidence" value="ECO:0007669"/>
    <property type="project" value="UniProtKB-ARBA"/>
</dbReference>
<proteinExistence type="predicted"/>
<sequence length="253" mass="28530">MVSDFKEKGFCVKNSVFTPEVLHTLSSEFDRIVSQLQESGENINARWGSELTKDIEQSETQVIHTHNVQSYSAEMMAMIQSKILLDNVEKLIGPDIILHHSKLFLKPPGKGSAFPLHQDWSYFPTEKNSMIAAVIHLTESDEEMGCMRIIPGSHRLGQIEKTDGHSFVKGVHDRYQLEDAEPIIANPGDVVFFHCCSLHGSMQNVSKRPRKTVLVQLYSGTDRVVEGNRHTNVQLVLRGRNHFATRSSVDTSF</sequence>
<dbReference type="AlphaFoldDB" id="A0A382BRP6"/>
<dbReference type="GO" id="GO:0046872">
    <property type="term" value="F:metal ion binding"/>
    <property type="evidence" value="ECO:0007669"/>
    <property type="project" value="UniProtKB-ARBA"/>
</dbReference>
<dbReference type="Gene3D" id="2.60.120.620">
    <property type="entry name" value="q2cbj1_9rhob like domain"/>
    <property type="match status" value="1"/>
</dbReference>
<dbReference type="InterPro" id="IPR008775">
    <property type="entry name" value="Phytyl_CoA_dOase-like"/>
</dbReference>
<reference evidence="1" key="1">
    <citation type="submission" date="2018-05" db="EMBL/GenBank/DDBJ databases">
        <authorList>
            <person name="Lanie J.A."/>
            <person name="Ng W.-L."/>
            <person name="Kazmierczak K.M."/>
            <person name="Andrzejewski T.M."/>
            <person name="Davidsen T.M."/>
            <person name="Wayne K.J."/>
            <person name="Tettelin H."/>
            <person name="Glass J.I."/>
            <person name="Rusch D."/>
            <person name="Podicherti R."/>
            <person name="Tsui H.-C.T."/>
            <person name="Winkler M.E."/>
        </authorList>
    </citation>
    <scope>NUCLEOTIDE SEQUENCE</scope>
</reference>
<dbReference type="EMBL" id="UINC01031059">
    <property type="protein sequence ID" value="SVB16496.1"/>
    <property type="molecule type" value="Genomic_DNA"/>
</dbReference>
<dbReference type="SUPFAM" id="SSF51197">
    <property type="entry name" value="Clavaminate synthase-like"/>
    <property type="match status" value="1"/>
</dbReference>
<dbReference type="PANTHER" id="PTHR20883:SF48">
    <property type="entry name" value="ECTOINE DIOXYGENASE"/>
    <property type="match status" value="1"/>
</dbReference>
<evidence type="ECO:0008006" key="2">
    <source>
        <dbReference type="Google" id="ProtNLM"/>
    </source>
</evidence>
<protein>
    <recommendedName>
        <fullName evidence="2">Fe2OG dioxygenase domain-containing protein</fullName>
    </recommendedName>
</protein>
<organism evidence="1">
    <name type="scientific">marine metagenome</name>
    <dbReference type="NCBI Taxonomy" id="408172"/>
    <lineage>
        <taxon>unclassified sequences</taxon>
        <taxon>metagenomes</taxon>
        <taxon>ecological metagenomes</taxon>
    </lineage>
</organism>
<accession>A0A382BRP6</accession>
<name>A0A382BRP6_9ZZZZ</name>
<evidence type="ECO:0000313" key="1">
    <source>
        <dbReference type="EMBL" id="SVB16496.1"/>
    </source>
</evidence>
<gene>
    <name evidence="1" type="ORF">METZ01_LOCUS169350</name>
</gene>
<dbReference type="Pfam" id="PF05721">
    <property type="entry name" value="PhyH"/>
    <property type="match status" value="1"/>
</dbReference>